<dbReference type="AlphaFoldDB" id="A0A8H7PPF4"/>
<evidence type="ECO:0008006" key="4">
    <source>
        <dbReference type="Google" id="ProtNLM"/>
    </source>
</evidence>
<proteinExistence type="predicted"/>
<dbReference type="OrthoDB" id="10440987at2759"/>
<gene>
    <name evidence="2" type="ORF">INT44_008031</name>
</gene>
<name>A0A8H7PPF4_9FUNG</name>
<feature type="region of interest" description="Disordered" evidence="1">
    <location>
        <begin position="59"/>
        <end position="78"/>
    </location>
</feature>
<dbReference type="Proteomes" id="UP000612746">
    <property type="component" value="Unassembled WGS sequence"/>
</dbReference>
<evidence type="ECO:0000256" key="1">
    <source>
        <dbReference type="SAM" id="MobiDB-lite"/>
    </source>
</evidence>
<sequence>MHSTSLSENHPYYNDNAVHGVGNRISAAIHPEERLAGVSSCDNSSFLLFSVGFEQNGSAGPASPSYAGGNGVDNDHASERRPIHEEDTLEFKFHCERTNGRCAGCSPNCAANSRDKHVLADIKCAAYSIGRDASLRPEEALEPRPLSDSLVQLYQGLHCLFGLCSTDRSRAYNPVNDYFIPNKYFIRNKCPWRTFEVFGLLHGIKHFYKLLRLLYTIATGDASADKKLKRFFPGMVSDMGLGKVMQVLKPDKGAALLERKEQSYLCPGNLKLAGLSAHTPSAAAREVNISELKEIFIRIYTKRLSHVHEAVRIEYVLSAMLHATTCKATKLSALVIIAVSLDRVVRSCFPHNIGQLDILAQYILLSLPDISPSPGDGRCDPSYALHSTGGPKSSVTMIKAINSVFSLVTSIVNGINAFNFMPSIDTSLADAINWIKDPDIYQPPIGMLDMFSSDLKLSFEGDTISLTSTGNIAVLAKYLHKNTSLQKFMNLIIGEIVVDETEIKLKMPERFRSYLADALAAMRAIDEIVVNETEIKLKMPGWFRSRLAHASAAMRARGFTAGKLTAAQLHNGPNGKQANPVTWSQSVKLPGLQLFDVLDNKFIPWESHLPYITVSYSRSEIGYVRTQVEGLMEKCKEFDIRYLWVDFLCWKPNQDSIAYFDMVKVYCHANATVIIDPYVYKRHVNNSAWSSRIWTRAEVAVSSIVMSYSCNQLTTVSNKRHKFRTLGEALSWFHDSVSYSKEDSTIALGGLRVAARNGNVDKSMYACLSRIKTEGLFQYVPSADESLCWLPRVGGSKPSLVQRELAKTKVLKKGGLSIEATELVPNLHAFEKPHSPFASKKDMQIDIKNVIFLQVAAVESGAVCWMVKRQQDIFHVLGSITLGKDTYRELGIKKVVVNGLVG</sequence>
<evidence type="ECO:0000313" key="2">
    <source>
        <dbReference type="EMBL" id="KAG2177520.1"/>
    </source>
</evidence>
<organism evidence="2 3">
    <name type="scientific">Umbelopsis vinacea</name>
    <dbReference type="NCBI Taxonomy" id="44442"/>
    <lineage>
        <taxon>Eukaryota</taxon>
        <taxon>Fungi</taxon>
        <taxon>Fungi incertae sedis</taxon>
        <taxon>Mucoromycota</taxon>
        <taxon>Mucoromycotina</taxon>
        <taxon>Umbelopsidomycetes</taxon>
        <taxon>Umbelopsidales</taxon>
        <taxon>Umbelopsidaceae</taxon>
        <taxon>Umbelopsis</taxon>
    </lineage>
</organism>
<keyword evidence="3" id="KW-1185">Reference proteome</keyword>
<protein>
    <recommendedName>
        <fullName evidence="4">Heterokaryon incompatibility domain-containing protein</fullName>
    </recommendedName>
</protein>
<evidence type="ECO:0000313" key="3">
    <source>
        <dbReference type="Proteomes" id="UP000612746"/>
    </source>
</evidence>
<reference evidence="2" key="1">
    <citation type="submission" date="2020-12" db="EMBL/GenBank/DDBJ databases">
        <title>Metabolic potential, ecology and presence of endohyphal bacteria is reflected in genomic diversity of Mucoromycotina.</title>
        <authorList>
            <person name="Muszewska A."/>
            <person name="Okrasinska A."/>
            <person name="Steczkiewicz K."/>
            <person name="Drgas O."/>
            <person name="Orlowska M."/>
            <person name="Perlinska-Lenart U."/>
            <person name="Aleksandrzak-Piekarczyk T."/>
            <person name="Szatraj K."/>
            <person name="Zielenkiewicz U."/>
            <person name="Pilsyk S."/>
            <person name="Malc E."/>
            <person name="Mieczkowski P."/>
            <person name="Kruszewska J.S."/>
            <person name="Biernat P."/>
            <person name="Pawlowska J."/>
        </authorList>
    </citation>
    <scope>NUCLEOTIDE SEQUENCE</scope>
    <source>
        <strain evidence="2">WA0000051536</strain>
    </source>
</reference>
<comment type="caution">
    <text evidence="2">The sequence shown here is derived from an EMBL/GenBank/DDBJ whole genome shotgun (WGS) entry which is preliminary data.</text>
</comment>
<dbReference type="EMBL" id="JAEPRA010000012">
    <property type="protein sequence ID" value="KAG2177520.1"/>
    <property type="molecule type" value="Genomic_DNA"/>
</dbReference>
<accession>A0A8H7PPF4</accession>